<dbReference type="OrthoDB" id="9808310at2"/>
<dbReference type="RefSeq" id="WP_086434449.1">
    <property type="nucleotide sequence ID" value="NZ_FXWH01000001.1"/>
</dbReference>
<proteinExistence type="predicted"/>
<evidence type="ECO:0000313" key="1">
    <source>
        <dbReference type="EMBL" id="SMQ65820.1"/>
    </source>
</evidence>
<dbReference type="EMBL" id="FXWH01000001">
    <property type="protein sequence ID" value="SMQ65820.1"/>
    <property type="molecule type" value="Genomic_DNA"/>
</dbReference>
<dbReference type="Gene3D" id="1.20.1290.10">
    <property type="entry name" value="AhpD-like"/>
    <property type="match status" value="1"/>
</dbReference>
<keyword evidence="1" id="KW-0560">Oxidoreductase</keyword>
<accession>A0A1Y6EXT6</accession>
<organism evidence="1 2">
    <name type="scientific">Pseudidiomarina planktonica</name>
    <dbReference type="NCBI Taxonomy" id="1323738"/>
    <lineage>
        <taxon>Bacteria</taxon>
        <taxon>Pseudomonadati</taxon>
        <taxon>Pseudomonadota</taxon>
        <taxon>Gammaproteobacteria</taxon>
        <taxon>Alteromonadales</taxon>
        <taxon>Idiomarinaceae</taxon>
        <taxon>Pseudidiomarina</taxon>
    </lineage>
</organism>
<dbReference type="PANTHER" id="PTHR35446">
    <property type="entry name" value="SI:CH211-175M2.5"/>
    <property type="match status" value="1"/>
</dbReference>
<dbReference type="SUPFAM" id="SSF69118">
    <property type="entry name" value="AhpD-like"/>
    <property type="match status" value="1"/>
</dbReference>
<dbReference type="Proteomes" id="UP000194450">
    <property type="component" value="Unassembled WGS sequence"/>
</dbReference>
<dbReference type="GO" id="GO:0004601">
    <property type="term" value="F:peroxidase activity"/>
    <property type="evidence" value="ECO:0007669"/>
    <property type="project" value="UniProtKB-KW"/>
</dbReference>
<gene>
    <name evidence="1" type="ORF">SAMN06297229_1364</name>
</gene>
<dbReference type="InterPro" id="IPR029032">
    <property type="entry name" value="AhpD-like"/>
</dbReference>
<name>A0A1Y6EXT6_9GAMM</name>
<reference evidence="2" key="1">
    <citation type="submission" date="2017-04" db="EMBL/GenBank/DDBJ databases">
        <authorList>
            <person name="Varghese N."/>
            <person name="Submissions S."/>
        </authorList>
    </citation>
    <scope>NUCLEOTIDE SEQUENCE [LARGE SCALE GENOMIC DNA]</scope>
</reference>
<keyword evidence="2" id="KW-1185">Reference proteome</keyword>
<protein>
    <submittedName>
        <fullName evidence="1">Alkylhydroperoxidase family enzyme, contains CxxC motif</fullName>
    </submittedName>
</protein>
<keyword evidence="1" id="KW-0575">Peroxidase</keyword>
<evidence type="ECO:0000313" key="2">
    <source>
        <dbReference type="Proteomes" id="UP000194450"/>
    </source>
</evidence>
<dbReference type="AlphaFoldDB" id="A0A1Y6EXT6"/>
<dbReference type="PANTHER" id="PTHR35446:SF3">
    <property type="entry name" value="CMD DOMAIN-CONTAINING PROTEIN"/>
    <property type="match status" value="1"/>
</dbReference>
<sequence>MAGYKLHDKSSAPADSKELLENSEQAMGMIPNLHAVMAESPQLLEGYQTLHELFQNTRFNADELSVVWLSISNEHECHYCMAAHTGIAKSTDVSDNIISALRNNEELPNDKLEALRTFTLSLVRNRGHASDDELKAFHDAGYDKRHALEIVLGIAQKVMSNYTNHLAATPVDKPFQKFSWEKK</sequence>